<dbReference type="Proteomes" id="UP000076925">
    <property type="component" value="Unassembled WGS sequence"/>
</dbReference>
<dbReference type="InterPro" id="IPR009008">
    <property type="entry name" value="Val/Leu/Ile-tRNA-synth_edit"/>
</dbReference>
<feature type="binding site" evidence="15">
    <location>
        <position position="662"/>
    </location>
    <ligand>
        <name>ATP</name>
        <dbReference type="ChEBI" id="CHEBI:30616"/>
    </ligand>
</feature>
<dbReference type="InterPro" id="IPR009080">
    <property type="entry name" value="tRNAsynth_Ia_anticodon-bd"/>
</dbReference>
<dbReference type="GO" id="GO:0005737">
    <property type="term" value="C:cytoplasm"/>
    <property type="evidence" value="ECO:0007669"/>
    <property type="project" value="UniProtKB-SubCell"/>
</dbReference>
<keyword evidence="9 15" id="KW-0862">Zinc</keyword>
<keyword evidence="6 15" id="KW-0436">Ligase</keyword>
<dbReference type="EC" id="6.1.1.5" evidence="15"/>
<comment type="domain">
    <text evidence="15">IleRS has two distinct active sites: one for aminoacylation and one for editing. The misactivated valine is translocated from the active site to the editing site, which sterically excludes the correctly activated isoleucine. The single editing site contains two valyl binding pockets, one specific for each substrate (Val-AMP or Val-tRNA(Ile)).</text>
</comment>
<comment type="caution">
    <text evidence="18">The sequence shown here is derived from an EMBL/GenBank/DDBJ whole genome shotgun (WGS) entry which is preliminary data.</text>
</comment>
<evidence type="ECO:0000256" key="4">
    <source>
        <dbReference type="ARBA" id="ARBA00011245"/>
    </source>
</evidence>
<dbReference type="Pfam" id="PF08264">
    <property type="entry name" value="Anticodon_1"/>
    <property type="match status" value="1"/>
</dbReference>
<dbReference type="GO" id="GO:0000049">
    <property type="term" value="F:tRNA binding"/>
    <property type="evidence" value="ECO:0007669"/>
    <property type="project" value="InterPro"/>
</dbReference>
<keyword evidence="12 15" id="KW-0030">Aminoacyl-tRNA synthetase</keyword>
<dbReference type="InterPro" id="IPR013155">
    <property type="entry name" value="M/V/L/I-tRNA-synth_anticd-bd"/>
</dbReference>
<dbReference type="Gene3D" id="3.40.50.620">
    <property type="entry name" value="HUPs"/>
    <property type="match status" value="2"/>
</dbReference>
<proteinExistence type="inferred from homology"/>
<dbReference type="GO" id="GO:0002161">
    <property type="term" value="F:aminoacyl-tRNA deacylase activity"/>
    <property type="evidence" value="ECO:0007669"/>
    <property type="project" value="InterPro"/>
</dbReference>
<keyword evidence="7 15" id="KW-0479">Metal-binding</keyword>
<name>A0A139X7U6_9CYAN</name>
<feature type="short sequence motif" description="'KMSKS' region" evidence="15">
    <location>
        <begin position="659"/>
        <end position="663"/>
    </location>
</feature>
<dbReference type="InterPro" id="IPR033709">
    <property type="entry name" value="Anticodon_Ile_ABEc"/>
</dbReference>
<evidence type="ECO:0000256" key="2">
    <source>
        <dbReference type="ARBA" id="ARBA00004496"/>
    </source>
</evidence>
<dbReference type="STRING" id="128403.WA1_24420"/>
<dbReference type="CDD" id="cd07961">
    <property type="entry name" value="Anticodon_Ia_Ile_ABEc"/>
    <property type="match status" value="1"/>
</dbReference>
<dbReference type="PRINTS" id="PR00984">
    <property type="entry name" value="TRNASYNTHILE"/>
</dbReference>
<evidence type="ECO:0000259" key="16">
    <source>
        <dbReference type="Pfam" id="PF00133"/>
    </source>
</evidence>
<keyword evidence="19" id="KW-1185">Reference proteome</keyword>
<keyword evidence="5 15" id="KW-0963">Cytoplasm</keyword>
<dbReference type="CDD" id="cd00818">
    <property type="entry name" value="IleRS_core"/>
    <property type="match status" value="1"/>
</dbReference>
<evidence type="ECO:0000256" key="14">
    <source>
        <dbReference type="ARBA" id="ARBA00048359"/>
    </source>
</evidence>
<dbReference type="AlphaFoldDB" id="A0A139X7U6"/>
<gene>
    <name evidence="15" type="primary">ileS</name>
    <name evidence="18" type="ORF">WA1_24420</name>
</gene>
<dbReference type="GO" id="GO:0005524">
    <property type="term" value="F:ATP binding"/>
    <property type="evidence" value="ECO:0007669"/>
    <property type="project" value="UniProtKB-UniRule"/>
</dbReference>
<dbReference type="FunFam" id="3.40.50.620:FF:000063">
    <property type="entry name" value="Isoleucine--tRNA ligase"/>
    <property type="match status" value="1"/>
</dbReference>
<organism evidence="18 19">
    <name type="scientific">Scytonema hofmannii PCC 7110</name>
    <dbReference type="NCBI Taxonomy" id="128403"/>
    <lineage>
        <taxon>Bacteria</taxon>
        <taxon>Bacillati</taxon>
        <taxon>Cyanobacteriota</taxon>
        <taxon>Cyanophyceae</taxon>
        <taxon>Nostocales</taxon>
        <taxon>Scytonemataceae</taxon>
        <taxon>Scytonema</taxon>
    </lineage>
</organism>
<comment type="cofactor">
    <cofactor evidence="1 15">
        <name>Zn(2+)</name>
        <dbReference type="ChEBI" id="CHEBI:29105"/>
    </cofactor>
</comment>
<evidence type="ECO:0000256" key="5">
    <source>
        <dbReference type="ARBA" id="ARBA00022490"/>
    </source>
</evidence>
<evidence type="ECO:0000256" key="6">
    <source>
        <dbReference type="ARBA" id="ARBA00022598"/>
    </source>
</evidence>
<dbReference type="InterPro" id="IPR023586">
    <property type="entry name" value="Ile-tRNA-ligase_type2"/>
</dbReference>
<evidence type="ECO:0000259" key="17">
    <source>
        <dbReference type="Pfam" id="PF08264"/>
    </source>
</evidence>
<dbReference type="FunFam" id="3.40.50.620:FF:000075">
    <property type="entry name" value="Isoleucine--tRNA ligase"/>
    <property type="match status" value="1"/>
</dbReference>
<dbReference type="OrthoDB" id="9810365at2"/>
<dbReference type="GO" id="GO:0004822">
    <property type="term" value="F:isoleucine-tRNA ligase activity"/>
    <property type="evidence" value="ECO:0007669"/>
    <property type="project" value="UniProtKB-UniRule"/>
</dbReference>
<feature type="short sequence motif" description="'HIGH' region" evidence="15">
    <location>
        <begin position="48"/>
        <end position="58"/>
    </location>
</feature>
<dbReference type="PANTHER" id="PTHR42780">
    <property type="entry name" value="SOLEUCYL-TRNA SYNTHETASE"/>
    <property type="match status" value="1"/>
</dbReference>
<dbReference type="InterPro" id="IPR002300">
    <property type="entry name" value="aa-tRNA-synth_Ia"/>
</dbReference>
<evidence type="ECO:0000256" key="1">
    <source>
        <dbReference type="ARBA" id="ARBA00001947"/>
    </source>
</evidence>
<dbReference type="SUPFAM" id="SSF50677">
    <property type="entry name" value="ValRS/IleRS/LeuRS editing domain"/>
    <property type="match status" value="1"/>
</dbReference>
<dbReference type="GO" id="GO:0006428">
    <property type="term" value="P:isoleucyl-tRNA aminoacylation"/>
    <property type="evidence" value="ECO:0007669"/>
    <property type="project" value="UniProtKB-UniRule"/>
</dbReference>
<dbReference type="Gene3D" id="3.90.740.10">
    <property type="entry name" value="Valyl/Leucyl/Isoleucyl-tRNA synthetase, editing domain"/>
    <property type="match status" value="1"/>
</dbReference>
<sequence>MFKEVQQSVCFPDLEREILDFWKTRNIFRKSVNENSPKGNFVFYEGPPTANGKPGVHHVISRAYKDLVPRYKTMQGYKVQRKGGWDTHGLPVELGVEKKLGFTKKSDIEAFGIANFNQLCKQSVFEYIQDWNAMSDRIGYWLDLDNAYITYENSYIESCWWLMKSLWERGLLFEDYRATWHCPRNNTSLSDHEVAQGYQENVEDPSVYPKFPAHLTQLIESNIVESGERPVYILAWTTTPWTLAANVALAVRGDATYGLFEAATSDKPGTACAKSDKLGTACAKSERNPDQKDLYILACDRANDVFGENNYQTLKTFSGKELVNLQYSPILRGRVPEGENLSQGFRVILDEQVTIDDGTGVLHVATAYGDLDLGRKHNLPMLFSVDLLGKVYPDVKLLDAPVGESPYTGTFFKDADEQIARDLLEKGLLYRKTTIRHTYPFNYRDGTPLINYAKKSWYIRTTAVKDKLIENNEKIAWHPEYIRDGRFGDWLRNNVDWAVSRERYWGAPLPIWVSEDESESLCIGSLKELEDLTGRDLSGLDLHRPYIDDITFEKNGKCFKRVPYTVDVWFESGAMPYAQWHYPFENQNILQENFPADYICEAIDQTRGWFYSLHALATLLTDTGSPDRQAGVLSGIKQDCPAFKNVIVLGHIVDEKGEKMSKSKGNVVDPWTVLNVQGADALRWYLYSSSPSDSTKRFSQALVEDTLRDFFMTLWNTYSFLVLYANLDQPDLTCAIPVTERPAIDRWLVSKTNALVRDVTDKLDAYDPTTASRIIRDFVVNDLSNWYVRRNRRRFWKSTSDKLGTACAKSERDKLSAYKTLYDTLAIVAKLMAPMAPFISEHIYQNLVLSILPDEAESVHLASWPQWDATLIDDSLMRDMNTLMRIVELGRAARATAGVKTRQPLPELLVRVQSEAELAGLKNLEDLLKEELNVKSVTYLDVTADFVDYIVKPNLPLLGKRLGHLLPAFKKVLETFDNRKIVHNIREGKETVIELDGKLYHFEPEAFLIQAQSPANYVALEEYGYLAAINTQLTPELIQEGLIRDTIRLLQNARKQAKLEVSAKIDLGIKTSGVVLEALKVHLELVKNEVLAKNIDFEELENADYCEQVDIFGTPLIISLKLSKTS</sequence>
<evidence type="ECO:0000256" key="12">
    <source>
        <dbReference type="ARBA" id="ARBA00023146"/>
    </source>
</evidence>
<evidence type="ECO:0000256" key="3">
    <source>
        <dbReference type="ARBA" id="ARBA00007078"/>
    </source>
</evidence>
<comment type="catalytic activity">
    <reaction evidence="14 15">
        <text>tRNA(Ile) + L-isoleucine + ATP = L-isoleucyl-tRNA(Ile) + AMP + diphosphate</text>
        <dbReference type="Rhea" id="RHEA:11060"/>
        <dbReference type="Rhea" id="RHEA-COMP:9666"/>
        <dbReference type="Rhea" id="RHEA-COMP:9695"/>
        <dbReference type="ChEBI" id="CHEBI:30616"/>
        <dbReference type="ChEBI" id="CHEBI:33019"/>
        <dbReference type="ChEBI" id="CHEBI:58045"/>
        <dbReference type="ChEBI" id="CHEBI:78442"/>
        <dbReference type="ChEBI" id="CHEBI:78528"/>
        <dbReference type="ChEBI" id="CHEBI:456215"/>
        <dbReference type="EC" id="6.1.1.5"/>
    </reaction>
</comment>
<comment type="function">
    <text evidence="13 15">Catalyzes the attachment of isoleucine to tRNA(Ile). As IleRS can inadvertently accommodate and process structurally similar amino acids such as valine, to avoid such errors it has two additional distinct tRNA(Ile)-dependent editing activities. One activity is designated as 'pretransfer' editing and involves the hydrolysis of activated Val-AMP. The other activity is designated 'posttransfer' editing and involves deacylation of mischarged Val-tRNA(Ile).</text>
</comment>
<evidence type="ECO:0000256" key="8">
    <source>
        <dbReference type="ARBA" id="ARBA00022741"/>
    </source>
</evidence>
<evidence type="ECO:0000256" key="11">
    <source>
        <dbReference type="ARBA" id="ARBA00022917"/>
    </source>
</evidence>
<evidence type="ECO:0000256" key="10">
    <source>
        <dbReference type="ARBA" id="ARBA00022840"/>
    </source>
</evidence>
<dbReference type="NCBIfam" id="TIGR00392">
    <property type="entry name" value="ileS"/>
    <property type="match status" value="1"/>
</dbReference>
<dbReference type="Pfam" id="PF19302">
    <property type="entry name" value="DUF5915"/>
    <property type="match status" value="1"/>
</dbReference>
<evidence type="ECO:0000313" key="18">
    <source>
        <dbReference type="EMBL" id="KYC40777.1"/>
    </source>
</evidence>
<accession>A0A139X7U6</accession>
<evidence type="ECO:0000256" key="9">
    <source>
        <dbReference type="ARBA" id="ARBA00022833"/>
    </source>
</evidence>
<dbReference type="Gene3D" id="1.10.730.10">
    <property type="entry name" value="Isoleucyl-tRNA Synthetase, Domain 1"/>
    <property type="match status" value="1"/>
</dbReference>
<keyword evidence="11 15" id="KW-0648">Protein biosynthesis</keyword>
<dbReference type="HAMAP" id="MF_02003">
    <property type="entry name" value="Ile_tRNA_synth_type2"/>
    <property type="match status" value="1"/>
</dbReference>
<comment type="subunit">
    <text evidence="4 15">Monomer.</text>
</comment>
<keyword evidence="10 15" id="KW-0067">ATP-binding</keyword>
<dbReference type="PANTHER" id="PTHR42780:SF1">
    <property type="entry name" value="ISOLEUCINE--TRNA LIGASE, CYTOPLASMIC"/>
    <property type="match status" value="1"/>
</dbReference>
<evidence type="ECO:0000256" key="15">
    <source>
        <dbReference type="HAMAP-Rule" id="MF_02003"/>
    </source>
</evidence>
<dbReference type="RefSeq" id="WP_017739920.1">
    <property type="nucleotide sequence ID" value="NZ_KQ976354.1"/>
</dbReference>
<dbReference type="GO" id="GO:0008270">
    <property type="term" value="F:zinc ion binding"/>
    <property type="evidence" value="ECO:0007669"/>
    <property type="project" value="UniProtKB-UniRule"/>
</dbReference>
<dbReference type="InterPro" id="IPR014729">
    <property type="entry name" value="Rossmann-like_a/b/a_fold"/>
</dbReference>
<comment type="similarity">
    <text evidence="3 15">Belongs to the class-I aminoacyl-tRNA synthetase family. IleS type 2 subfamily.</text>
</comment>
<evidence type="ECO:0000256" key="7">
    <source>
        <dbReference type="ARBA" id="ARBA00022723"/>
    </source>
</evidence>
<dbReference type="SUPFAM" id="SSF52374">
    <property type="entry name" value="Nucleotidylyl transferase"/>
    <property type="match status" value="1"/>
</dbReference>
<evidence type="ECO:0000313" key="19">
    <source>
        <dbReference type="Proteomes" id="UP000076925"/>
    </source>
</evidence>
<reference evidence="18 19" key="1">
    <citation type="journal article" date="2013" name="Genome Biol. Evol.">
        <title>Genomes of Stigonematalean cyanobacteria (subsection V) and the evolution of oxygenic photosynthesis from prokaryotes to plastids.</title>
        <authorList>
            <person name="Dagan T."/>
            <person name="Roettger M."/>
            <person name="Stucken K."/>
            <person name="Landan G."/>
            <person name="Koch R."/>
            <person name="Major P."/>
            <person name="Gould S.B."/>
            <person name="Goremykin V.V."/>
            <person name="Rippka R."/>
            <person name="Tandeau de Marsac N."/>
            <person name="Gugger M."/>
            <person name="Lockhart P.J."/>
            <person name="Allen J.F."/>
            <person name="Brune I."/>
            <person name="Maus I."/>
            <person name="Puhler A."/>
            <person name="Martin W.F."/>
        </authorList>
    </citation>
    <scope>NUCLEOTIDE SEQUENCE [LARGE SCALE GENOMIC DNA]</scope>
    <source>
        <strain evidence="18 19">PCC 7110</strain>
    </source>
</reference>
<dbReference type="SUPFAM" id="SSF47323">
    <property type="entry name" value="Anticodon-binding domain of a subclass of class I aminoacyl-tRNA synthetases"/>
    <property type="match status" value="2"/>
</dbReference>
<evidence type="ECO:0000256" key="13">
    <source>
        <dbReference type="ARBA" id="ARBA00025217"/>
    </source>
</evidence>
<dbReference type="Pfam" id="PF00133">
    <property type="entry name" value="tRNA-synt_1"/>
    <property type="match status" value="1"/>
</dbReference>
<protein>
    <recommendedName>
        <fullName evidence="15">Isoleucine--tRNA ligase</fullName>
        <ecNumber evidence="15">6.1.1.5</ecNumber>
    </recommendedName>
    <alternativeName>
        <fullName evidence="15">Isoleucyl-tRNA synthetase</fullName>
        <shortName evidence="15">IleRS</shortName>
    </alternativeName>
</protein>
<keyword evidence="8 15" id="KW-0547">Nucleotide-binding</keyword>
<dbReference type="EMBL" id="ANNX02000026">
    <property type="protein sequence ID" value="KYC40777.1"/>
    <property type="molecule type" value="Genomic_DNA"/>
</dbReference>
<comment type="subcellular location">
    <subcellularLocation>
        <location evidence="2 15">Cytoplasm</location>
    </subcellularLocation>
</comment>
<feature type="domain" description="Aminoacyl-tRNA synthetase class Ia" evidence="16">
    <location>
        <begin position="18"/>
        <end position="692"/>
    </location>
</feature>
<dbReference type="InterPro" id="IPR002301">
    <property type="entry name" value="Ile-tRNA-ligase"/>
</dbReference>
<feature type="domain" description="Methionyl/Valyl/Leucyl/Isoleucyl-tRNA synthetase anticodon-binding" evidence="17">
    <location>
        <begin position="745"/>
        <end position="906"/>
    </location>
</feature>